<organism evidence="1 2">
    <name type="scientific">Legionella donaldsonii</name>
    <dbReference type="NCBI Taxonomy" id="45060"/>
    <lineage>
        <taxon>Bacteria</taxon>
        <taxon>Pseudomonadati</taxon>
        <taxon>Pseudomonadota</taxon>
        <taxon>Gammaproteobacteria</taxon>
        <taxon>Legionellales</taxon>
        <taxon>Legionellaceae</taxon>
        <taxon>Legionella</taxon>
    </lineage>
</organism>
<dbReference type="Proteomes" id="UP000254677">
    <property type="component" value="Unassembled WGS sequence"/>
</dbReference>
<accession>A0A378IYE9</accession>
<proteinExistence type="predicted"/>
<evidence type="ECO:0000313" key="1">
    <source>
        <dbReference type="EMBL" id="STX40395.1"/>
    </source>
</evidence>
<evidence type="ECO:0000313" key="2">
    <source>
        <dbReference type="Proteomes" id="UP000254677"/>
    </source>
</evidence>
<dbReference type="AlphaFoldDB" id="A0A378IYE9"/>
<sequence length="46" mass="5170">MPTSVPFVKIALLSLKDRGHVILNNLLHTPSLIKRITTRSMRARSS</sequence>
<protein>
    <submittedName>
        <fullName evidence="1">Uncharacterized protein</fullName>
    </submittedName>
</protein>
<name>A0A378IYE9_9GAMM</name>
<reference evidence="1 2" key="1">
    <citation type="submission" date="2018-06" db="EMBL/GenBank/DDBJ databases">
        <authorList>
            <consortium name="Pathogen Informatics"/>
            <person name="Doyle S."/>
        </authorList>
    </citation>
    <scope>NUCLEOTIDE SEQUENCE [LARGE SCALE GENOMIC DNA]</scope>
    <source>
        <strain evidence="1 2">NCTC13292</strain>
    </source>
</reference>
<dbReference type="EMBL" id="UGOA01000001">
    <property type="protein sequence ID" value="STX40395.1"/>
    <property type="molecule type" value="Genomic_DNA"/>
</dbReference>
<keyword evidence="2" id="KW-1185">Reference proteome</keyword>
<gene>
    <name evidence="1" type="ORF">NCTC13292_00141</name>
</gene>